<dbReference type="EMBL" id="LCRF01000039">
    <property type="protein sequence ID" value="KKW30515.1"/>
    <property type="molecule type" value="Genomic_DNA"/>
</dbReference>
<protein>
    <recommendedName>
        <fullName evidence="4">DUF11 domain-containing protein</fullName>
    </recommendedName>
</protein>
<comment type="caution">
    <text evidence="2">The sequence shown here is derived from an EMBL/GenBank/DDBJ whole genome shotgun (WGS) entry which is preliminary data.</text>
</comment>
<dbReference type="Proteomes" id="UP000034445">
    <property type="component" value="Unassembled WGS sequence"/>
</dbReference>
<reference evidence="2 3" key="1">
    <citation type="journal article" date="2015" name="Nature">
        <title>rRNA introns, odd ribosomes, and small enigmatic genomes across a large radiation of phyla.</title>
        <authorList>
            <person name="Brown C.T."/>
            <person name="Hug L.A."/>
            <person name="Thomas B.C."/>
            <person name="Sharon I."/>
            <person name="Castelle C.J."/>
            <person name="Singh A."/>
            <person name="Wilkins M.J."/>
            <person name="Williams K.H."/>
            <person name="Banfield J.F."/>
        </authorList>
    </citation>
    <scope>NUCLEOTIDE SEQUENCE [LARGE SCALE GENOMIC DNA]</scope>
</reference>
<keyword evidence="1" id="KW-0812">Transmembrane</keyword>
<organism evidence="2 3">
    <name type="scientific">Candidatus Kaiserbacteria bacterium GW2011_GWC2_52_8b</name>
    <dbReference type="NCBI Taxonomy" id="1618676"/>
    <lineage>
        <taxon>Bacteria</taxon>
        <taxon>Candidatus Kaiseribacteriota</taxon>
    </lineage>
</organism>
<evidence type="ECO:0000313" key="2">
    <source>
        <dbReference type="EMBL" id="KKW30515.1"/>
    </source>
</evidence>
<feature type="transmembrane region" description="Helical" evidence="1">
    <location>
        <begin position="71"/>
        <end position="94"/>
    </location>
</feature>
<keyword evidence="1" id="KW-1133">Transmembrane helix</keyword>
<evidence type="ECO:0008006" key="4">
    <source>
        <dbReference type="Google" id="ProtNLM"/>
    </source>
</evidence>
<name>A0A0G1XHX1_9BACT</name>
<evidence type="ECO:0000256" key="1">
    <source>
        <dbReference type="SAM" id="Phobius"/>
    </source>
</evidence>
<evidence type="ECO:0000313" key="3">
    <source>
        <dbReference type="Proteomes" id="UP000034445"/>
    </source>
</evidence>
<dbReference type="AlphaFoldDB" id="A0A0G1XHX1"/>
<keyword evidence="1" id="KW-0472">Membrane</keyword>
<gene>
    <name evidence="2" type="ORF">UY74_C0039G0006</name>
</gene>
<dbReference type="Gene3D" id="2.60.40.1170">
    <property type="entry name" value="Mu homology domain, subdomain B"/>
    <property type="match status" value="1"/>
</dbReference>
<sequence>MDPQPPHHEDERIERLRRAMYSRSIADTLRNRERRELTEEKPLVNDDWKRPEQEVKKEIVAPRSMNFLRNIFWWILAGSGLFFLGAVFFFIYYFTFGIGSIPTSPNNIDIAVAGPSQVSGGQPAQLQLVVTNRNKVPLELADLVITYPKGTRSPADFVSDLTTQRITLGTIESGGRRQGTVQAVFAGNEGDKAVIKVELEYHLSGSSAIFAASNDYAITFSSSPLSISVDGKTETTSGQPILLTVTVASNASVPVKDILLSAEYPFGFKVTSADPPVVSSNLWALGDFPPGSKRTITIQGTLKGEQSDERVFHFTAGTRKEPTTQKIDTTLSDYAFHMSINKPFLTLAATINKATNSTVVVSPGEIVTVAINYENNLTSAITNAVIVARLGGVQIDGSAVHSIDGFYRSNDNSMYWDKTTTNGALATLAPGDHGVVGFNFNMPTSDELQGLTSPYIDIAINAAGDRVSEAGGPENLQSTIRAKIALASDLQLVAQGLYYQNPFGSTGPVPPKANVETTYALVFTINNTTNKITGATVKATLPPNVRWVGKYSPPSEKITFNQEDGSLTWNVGDIEPGVGLNGVPPRQAAIAIAFTPSTSQIGQEPPLLQSIKFQGIDSATGGSITRTLPNVTTNLASPAKSSGDIVIGTDQGFSSANSTVVK</sequence>
<accession>A0A0G1XHX1</accession>
<proteinExistence type="predicted"/>